<evidence type="ECO:0000256" key="3">
    <source>
        <dbReference type="SAM" id="SignalP"/>
    </source>
</evidence>
<keyword evidence="1 3" id="KW-0732">Signal</keyword>
<feature type="domain" description="Peptidase S1" evidence="4">
    <location>
        <begin position="133"/>
        <end position="347"/>
    </location>
</feature>
<gene>
    <name evidence="5" type="ORF">Mth01_44140</name>
</gene>
<evidence type="ECO:0000256" key="1">
    <source>
        <dbReference type="ARBA" id="ARBA00022729"/>
    </source>
</evidence>
<keyword evidence="6" id="KW-1185">Reference proteome</keyword>
<feature type="signal peptide" evidence="3">
    <location>
        <begin position="1"/>
        <end position="26"/>
    </location>
</feature>
<name>A0A8J3RA18_9ACTN</name>
<dbReference type="Proteomes" id="UP000610966">
    <property type="component" value="Unassembled WGS sequence"/>
</dbReference>
<dbReference type="Gene3D" id="2.40.10.10">
    <property type="entry name" value="Trypsin-like serine proteases"/>
    <property type="match status" value="2"/>
</dbReference>
<dbReference type="GO" id="GO:0004252">
    <property type="term" value="F:serine-type endopeptidase activity"/>
    <property type="evidence" value="ECO:0007669"/>
    <property type="project" value="InterPro"/>
</dbReference>
<dbReference type="InterPro" id="IPR050966">
    <property type="entry name" value="Glutamyl_endopeptidase"/>
</dbReference>
<feature type="compositionally biased region" description="Polar residues" evidence="2">
    <location>
        <begin position="80"/>
        <end position="89"/>
    </location>
</feature>
<evidence type="ECO:0000313" key="5">
    <source>
        <dbReference type="EMBL" id="GIH72161.1"/>
    </source>
</evidence>
<dbReference type="InterPro" id="IPR001254">
    <property type="entry name" value="Trypsin_dom"/>
</dbReference>
<dbReference type="InterPro" id="IPR043504">
    <property type="entry name" value="Peptidase_S1_PA_chymotrypsin"/>
</dbReference>
<feature type="region of interest" description="Disordered" evidence="2">
    <location>
        <begin position="80"/>
        <end position="111"/>
    </location>
</feature>
<sequence>MARHLTLAIGGAFAAAGVIAVLASQAEPVPAAAPPLQVSAAALQNTAFVQNGVSSYPLAPAKADMERVAAYWSPERLKQASSYEPSTKPSAPAATRKATTSAAELSRTHAQRTVTPLPENRLAATAPPMVGKVFFKVGAKEYWCSASVVHSKYRNLVATAGHCAYALAQDRPVENWIFIPSYQDGRADAGIFVGHTLYMHEDFAGKGDFDRDYAFVTVHRGFTWQPYTEAGKVKYRPVDTGRVEDKVGAFRFSTGKSAGQRLTVFGYPAGAQPDGTRPFTGQVVRRCAGTTEKKLVSAPTWQLDHGVRLPGCGFTSGASGGPWVIGYNSVKRTGHLVGVTSLTWNLTGGGRLDAISAPYFSTLTQRVYAQATREFTG</sequence>
<dbReference type="AlphaFoldDB" id="A0A8J3RA18"/>
<dbReference type="PANTHER" id="PTHR15462">
    <property type="entry name" value="SERINE PROTEASE"/>
    <property type="match status" value="1"/>
</dbReference>
<dbReference type="EMBL" id="BOOG01000046">
    <property type="protein sequence ID" value="GIH72161.1"/>
    <property type="molecule type" value="Genomic_DNA"/>
</dbReference>
<dbReference type="Pfam" id="PF00089">
    <property type="entry name" value="Trypsin"/>
    <property type="match status" value="1"/>
</dbReference>
<dbReference type="InterPro" id="IPR009003">
    <property type="entry name" value="Peptidase_S1_PA"/>
</dbReference>
<comment type="caution">
    <text evidence="5">The sequence shown here is derived from an EMBL/GenBank/DDBJ whole genome shotgun (WGS) entry which is preliminary data.</text>
</comment>
<feature type="chain" id="PRO_5039104413" evidence="3">
    <location>
        <begin position="27"/>
        <end position="377"/>
    </location>
</feature>
<dbReference type="SUPFAM" id="SSF50494">
    <property type="entry name" value="Trypsin-like serine proteases"/>
    <property type="match status" value="1"/>
</dbReference>
<protein>
    <submittedName>
        <fullName evidence="5">Peptidase</fullName>
    </submittedName>
</protein>
<evidence type="ECO:0000256" key="2">
    <source>
        <dbReference type="SAM" id="MobiDB-lite"/>
    </source>
</evidence>
<accession>A0A8J3RA18</accession>
<evidence type="ECO:0000313" key="6">
    <source>
        <dbReference type="Proteomes" id="UP000610966"/>
    </source>
</evidence>
<dbReference type="RefSeq" id="WP_204017828.1">
    <property type="nucleotide sequence ID" value="NZ_BOOG01000046.1"/>
</dbReference>
<proteinExistence type="predicted"/>
<organism evidence="5 6">
    <name type="scientific">Sphaerimonospora thailandensis</name>
    <dbReference type="NCBI Taxonomy" id="795644"/>
    <lineage>
        <taxon>Bacteria</taxon>
        <taxon>Bacillati</taxon>
        <taxon>Actinomycetota</taxon>
        <taxon>Actinomycetes</taxon>
        <taxon>Streptosporangiales</taxon>
        <taxon>Streptosporangiaceae</taxon>
        <taxon>Sphaerimonospora</taxon>
    </lineage>
</organism>
<reference evidence="5" key="1">
    <citation type="submission" date="2021-01" db="EMBL/GenBank/DDBJ databases">
        <title>Whole genome shotgun sequence of Sphaerimonospora thailandensis NBRC 107569.</title>
        <authorList>
            <person name="Komaki H."/>
            <person name="Tamura T."/>
        </authorList>
    </citation>
    <scope>NUCLEOTIDE SEQUENCE</scope>
    <source>
        <strain evidence="5">NBRC 107569</strain>
    </source>
</reference>
<dbReference type="GO" id="GO:0006508">
    <property type="term" value="P:proteolysis"/>
    <property type="evidence" value="ECO:0007669"/>
    <property type="project" value="InterPro"/>
</dbReference>
<evidence type="ECO:0000259" key="4">
    <source>
        <dbReference type="Pfam" id="PF00089"/>
    </source>
</evidence>